<dbReference type="InterPro" id="IPR049975">
    <property type="entry name" value="SAV_915-like_dom"/>
</dbReference>
<comment type="caution">
    <text evidence="2">The sequence shown here is derived from an EMBL/GenBank/DDBJ whole genome shotgun (WGS) entry which is preliminary data.</text>
</comment>
<organism evidence="2 3">
    <name type="scientific">Microtetraspora glauca</name>
    <dbReference type="NCBI Taxonomy" id="1996"/>
    <lineage>
        <taxon>Bacteria</taxon>
        <taxon>Bacillati</taxon>
        <taxon>Actinomycetota</taxon>
        <taxon>Actinomycetes</taxon>
        <taxon>Streptosporangiales</taxon>
        <taxon>Streptosporangiaceae</taxon>
        <taxon>Microtetraspora</taxon>
    </lineage>
</organism>
<evidence type="ECO:0000259" key="1">
    <source>
        <dbReference type="Pfam" id="PF07179"/>
    </source>
</evidence>
<sequence>MSEVPLYVPVRKGAFAMSLRLFRTASGRRTAVAFSSPLRLTKVLGTDQRWIRLSEAALRRMIEELDVVGIVVDPMGTMAGTTARVA</sequence>
<dbReference type="RefSeq" id="WP_061259161.1">
    <property type="nucleotide sequence ID" value="NZ_JBFALK010000031.1"/>
</dbReference>
<dbReference type="NCBIfam" id="NF042914">
    <property type="entry name" value="SAV915_dom"/>
    <property type="match status" value="1"/>
</dbReference>
<feature type="domain" description="SseB protein N-terminal" evidence="1">
    <location>
        <begin position="11"/>
        <end position="77"/>
    </location>
</feature>
<keyword evidence="3" id="KW-1185">Reference proteome</keyword>
<dbReference type="EMBL" id="JBFALK010000031">
    <property type="protein sequence ID" value="MEV0974521.1"/>
    <property type="molecule type" value="Genomic_DNA"/>
</dbReference>
<gene>
    <name evidence="2" type="ORF">AB0I59_38510</name>
</gene>
<reference evidence="2 3" key="1">
    <citation type="submission" date="2024-06" db="EMBL/GenBank/DDBJ databases">
        <title>The Natural Products Discovery Center: Release of the First 8490 Sequenced Strains for Exploring Actinobacteria Biosynthetic Diversity.</title>
        <authorList>
            <person name="Kalkreuter E."/>
            <person name="Kautsar S.A."/>
            <person name="Yang D."/>
            <person name="Bader C.D."/>
            <person name="Teijaro C.N."/>
            <person name="Fluegel L."/>
            <person name="Davis C.M."/>
            <person name="Simpson J.R."/>
            <person name="Lauterbach L."/>
            <person name="Steele A.D."/>
            <person name="Gui C."/>
            <person name="Meng S."/>
            <person name="Li G."/>
            <person name="Viehrig K."/>
            <person name="Ye F."/>
            <person name="Su P."/>
            <person name="Kiefer A.F."/>
            <person name="Nichols A."/>
            <person name="Cepeda A.J."/>
            <person name="Yan W."/>
            <person name="Fan B."/>
            <person name="Jiang Y."/>
            <person name="Adhikari A."/>
            <person name="Zheng C.-J."/>
            <person name="Schuster L."/>
            <person name="Cowan T.M."/>
            <person name="Smanski M.J."/>
            <person name="Chevrette M.G."/>
            <person name="De Carvalho L.P.S."/>
            <person name="Shen B."/>
        </authorList>
    </citation>
    <scope>NUCLEOTIDE SEQUENCE [LARGE SCALE GENOMIC DNA]</scope>
    <source>
        <strain evidence="2 3">NPDC050100</strain>
    </source>
</reference>
<protein>
    <submittedName>
        <fullName evidence="2">SAV_915 family protein</fullName>
    </submittedName>
</protein>
<evidence type="ECO:0000313" key="2">
    <source>
        <dbReference type="EMBL" id="MEV0974521.1"/>
    </source>
</evidence>
<dbReference type="Proteomes" id="UP001551675">
    <property type="component" value="Unassembled WGS sequence"/>
</dbReference>
<proteinExistence type="predicted"/>
<dbReference type="Pfam" id="PF07179">
    <property type="entry name" value="SseB"/>
    <property type="match status" value="1"/>
</dbReference>
<evidence type="ECO:0000313" key="3">
    <source>
        <dbReference type="Proteomes" id="UP001551675"/>
    </source>
</evidence>
<name>A0ABV3GSX7_MICGL</name>
<accession>A0ABV3GSX7</accession>
<dbReference type="InterPro" id="IPR009839">
    <property type="entry name" value="SseB_N"/>
</dbReference>